<dbReference type="Pfam" id="PF12096">
    <property type="entry name" value="DUF3572"/>
    <property type="match status" value="1"/>
</dbReference>
<reference evidence="1 2" key="1">
    <citation type="submission" date="2020-07" db="EMBL/GenBank/DDBJ databases">
        <title>Complete genome sequence for Sandaracinobacter sp. M6.</title>
        <authorList>
            <person name="Tang Y."/>
            <person name="Liu Q."/>
            <person name="Guo Z."/>
            <person name="Lei P."/>
            <person name="Huang B."/>
        </authorList>
    </citation>
    <scope>NUCLEOTIDE SEQUENCE [LARGE SCALE GENOMIC DNA]</scope>
    <source>
        <strain evidence="1 2">M6</strain>
    </source>
</reference>
<accession>A0A7G5IG27</accession>
<sequence>MDPILALRALTEILSDETMRGRFLDLTGYDPATLRARAGEPDVANAVASFLNGHEPDLLAIARALDVKPEALAR</sequence>
<proteinExistence type="predicted"/>
<protein>
    <submittedName>
        <fullName evidence="1">DUF3572 family protein</fullName>
    </submittedName>
</protein>
<dbReference type="RefSeq" id="WP_182295164.1">
    <property type="nucleotide sequence ID" value="NZ_CP059851.1"/>
</dbReference>
<dbReference type="AlphaFoldDB" id="A0A7G5IG27"/>
<name>A0A7G5IG27_9SPHN</name>
<evidence type="ECO:0000313" key="1">
    <source>
        <dbReference type="EMBL" id="QMW22319.1"/>
    </source>
</evidence>
<keyword evidence="2" id="KW-1185">Reference proteome</keyword>
<evidence type="ECO:0000313" key="2">
    <source>
        <dbReference type="Proteomes" id="UP000515292"/>
    </source>
</evidence>
<dbReference type="Proteomes" id="UP000515292">
    <property type="component" value="Chromosome"/>
</dbReference>
<dbReference type="KEGG" id="sand:H3309_13295"/>
<dbReference type="EMBL" id="CP059851">
    <property type="protein sequence ID" value="QMW22319.1"/>
    <property type="molecule type" value="Genomic_DNA"/>
</dbReference>
<dbReference type="InterPro" id="IPR021955">
    <property type="entry name" value="DUF3572"/>
</dbReference>
<gene>
    <name evidence="1" type="ORF">H3309_13295</name>
</gene>
<organism evidence="1 2">
    <name type="scientific">Sandaracinobacteroides saxicola</name>
    <dbReference type="NCBI Taxonomy" id="2759707"/>
    <lineage>
        <taxon>Bacteria</taxon>
        <taxon>Pseudomonadati</taxon>
        <taxon>Pseudomonadota</taxon>
        <taxon>Alphaproteobacteria</taxon>
        <taxon>Sphingomonadales</taxon>
        <taxon>Sphingosinicellaceae</taxon>
        <taxon>Sandaracinobacteroides</taxon>
    </lineage>
</organism>